<keyword evidence="1" id="KW-0812">Transmembrane</keyword>
<evidence type="ECO:0000256" key="1">
    <source>
        <dbReference type="SAM" id="Phobius"/>
    </source>
</evidence>
<dbReference type="AlphaFoldDB" id="A0A1H6WC71"/>
<sequence length="179" mass="21294">MNLEIKFRKERITLGIIISLLLLTFSVYFILKPEIFIRNVFMKILHIQILGIIGIVLFSALFFSILKLYSRRYALYITEEFIIDNSRYESLGKIEWQNISKIERIKKKSIEIFVNESVFKNRKLNLIKKFLMFMGNWNYKKSIIISSALLDCSIEELYENITKSYKNYKKTTHKNGLAQ</sequence>
<accession>A0A1H6WC71</accession>
<evidence type="ECO:0000313" key="2">
    <source>
        <dbReference type="EMBL" id="SEJ09915.1"/>
    </source>
</evidence>
<organism evidence="2 3">
    <name type="scientific">Flavobacterium terrigena</name>
    <dbReference type="NCBI Taxonomy" id="402734"/>
    <lineage>
        <taxon>Bacteria</taxon>
        <taxon>Pseudomonadati</taxon>
        <taxon>Bacteroidota</taxon>
        <taxon>Flavobacteriia</taxon>
        <taxon>Flavobacteriales</taxon>
        <taxon>Flavobacteriaceae</taxon>
        <taxon>Flavobacterium</taxon>
    </lineage>
</organism>
<evidence type="ECO:0000313" key="3">
    <source>
        <dbReference type="Proteomes" id="UP000199702"/>
    </source>
</evidence>
<feature type="transmembrane region" description="Helical" evidence="1">
    <location>
        <begin position="12"/>
        <end position="31"/>
    </location>
</feature>
<dbReference type="InterPro" id="IPR048136">
    <property type="entry name" value="STM3941-like"/>
</dbReference>
<dbReference type="NCBIfam" id="NF041635">
    <property type="entry name" value="STM3941_fam"/>
    <property type="match status" value="1"/>
</dbReference>
<keyword evidence="3" id="KW-1185">Reference proteome</keyword>
<protein>
    <submittedName>
        <fullName evidence="2">Uncharacterized protein</fullName>
    </submittedName>
</protein>
<gene>
    <name evidence="2" type="ORF">SAMN05660918_2362</name>
</gene>
<reference evidence="3" key="1">
    <citation type="submission" date="2016-10" db="EMBL/GenBank/DDBJ databases">
        <authorList>
            <person name="Varghese N."/>
            <person name="Submissions S."/>
        </authorList>
    </citation>
    <scope>NUCLEOTIDE SEQUENCE [LARGE SCALE GENOMIC DNA]</scope>
    <source>
        <strain evidence="3">DSM 17934</strain>
    </source>
</reference>
<keyword evidence="1" id="KW-1133">Transmembrane helix</keyword>
<dbReference type="STRING" id="402734.SAMN05660918_2362"/>
<name>A0A1H6WC71_9FLAO</name>
<feature type="transmembrane region" description="Helical" evidence="1">
    <location>
        <begin position="43"/>
        <end position="66"/>
    </location>
</feature>
<dbReference type="Proteomes" id="UP000199702">
    <property type="component" value="Unassembled WGS sequence"/>
</dbReference>
<proteinExistence type="predicted"/>
<dbReference type="EMBL" id="FNYA01000006">
    <property type="protein sequence ID" value="SEJ09915.1"/>
    <property type="molecule type" value="Genomic_DNA"/>
</dbReference>
<keyword evidence="1" id="KW-0472">Membrane</keyword>
<dbReference type="RefSeq" id="WP_143055641.1">
    <property type="nucleotide sequence ID" value="NZ_CBCSJU010000001.1"/>
</dbReference>
<dbReference type="OrthoDB" id="6028159at2"/>